<dbReference type="OrthoDB" id="125906at2759"/>
<accession>A0A7L1XGE6</accession>
<dbReference type="EMBL" id="VXBW01003924">
    <property type="protein sequence ID" value="NXP08312.1"/>
    <property type="molecule type" value="Genomic_DNA"/>
</dbReference>
<protein>
    <submittedName>
        <fullName evidence="2">CCD81 protein</fullName>
    </submittedName>
</protein>
<gene>
    <name evidence="2" type="primary">Ccdc81_1</name>
    <name evidence="2" type="ORF">THIORB_R07895</name>
</gene>
<dbReference type="PANTHER" id="PTHR14362:SF2">
    <property type="entry name" value="COILED-COIL DOMAIN-CONTAINING PROTEIN 81"/>
    <property type="match status" value="1"/>
</dbReference>
<dbReference type="InterPro" id="IPR026295">
    <property type="entry name" value="CCD81"/>
</dbReference>
<sequence>QGVFLPGLGTFAVVQEHFQVEEEVLMARRPVFQLGIDGACLQEVMFQTVTIPGDAKIKPLNYQWLSKTTSLPRHILKDCIQETILLYSLQLKNRQHLSFTFKDIGVLSCQNDILCMRFYYDCVTGLESKASRIALLHT</sequence>
<comment type="caution">
    <text evidence="2">The sequence shown here is derived from an EMBL/GenBank/DDBJ whole genome shotgun (WGS) entry which is preliminary data.</text>
</comment>
<organism evidence="2 3">
    <name type="scientific">Thinocorus orbignyianus</name>
    <dbReference type="NCBI Taxonomy" id="161742"/>
    <lineage>
        <taxon>Eukaryota</taxon>
        <taxon>Metazoa</taxon>
        <taxon>Chordata</taxon>
        <taxon>Craniata</taxon>
        <taxon>Vertebrata</taxon>
        <taxon>Euteleostomi</taxon>
        <taxon>Archelosauria</taxon>
        <taxon>Archosauria</taxon>
        <taxon>Dinosauria</taxon>
        <taxon>Saurischia</taxon>
        <taxon>Theropoda</taxon>
        <taxon>Coelurosauria</taxon>
        <taxon>Aves</taxon>
        <taxon>Neognathae</taxon>
        <taxon>Neoaves</taxon>
        <taxon>Aequornithes</taxon>
        <taxon>Ciconiiformes</taxon>
        <taxon>Thinocoridae</taxon>
        <taxon>Thinocorus</taxon>
    </lineage>
</organism>
<dbReference type="PANTHER" id="PTHR14362">
    <property type="entry name" value="COILED-COIL DOMAIN-CONTAINING PROTEIN 81"/>
    <property type="match status" value="1"/>
</dbReference>
<dbReference type="InterPro" id="IPR040673">
    <property type="entry name" value="CCDC81_HU_dom_2"/>
</dbReference>
<dbReference type="GO" id="GO:0005815">
    <property type="term" value="C:microtubule organizing center"/>
    <property type="evidence" value="ECO:0007669"/>
    <property type="project" value="TreeGrafter"/>
</dbReference>
<dbReference type="AlphaFoldDB" id="A0A7L1XGE6"/>
<keyword evidence="3" id="KW-1185">Reference proteome</keyword>
<name>A0A7L1XGE6_9AVES</name>
<evidence type="ECO:0000259" key="1">
    <source>
        <dbReference type="Pfam" id="PF18289"/>
    </source>
</evidence>
<feature type="non-terminal residue" evidence="2">
    <location>
        <position position="138"/>
    </location>
</feature>
<evidence type="ECO:0000313" key="3">
    <source>
        <dbReference type="Proteomes" id="UP000565698"/>
    </source>
</evidence>
<feature type="domain" description="CCDC81 HU" evidence="1">
    <location>
        <begin position="57"/>
        <end position="129"/>
    </location>
</feature>
<evidence type="ECO:0000313" key="2">
    <source>
        <dbReference type="EMBL" id="NXP08312.1"/>
    </source>
</evidence>
<dbReference type="Proteomes" id="UP000565698">
    <property type="component" value="Unassembled WGS sequence"/>
</dbReference>
<dbReference type="Pfam" id="PF18289">
    <property type="entry name" value="HU-CCDC81_euk_2"/>
    <property type="match status" value="1"/>
</dbReference>
<proteinExistence type="predicted"/>
<feature type="non-terminal residue" evidence="2">
    <location>
        <position position="1"/>
    </location>
</feature>
<reference evidence="2 3" key="1">
    <citation type="submission" date="2019-09" db="EMBL/GenBank/DDBJ databases">
        <title>Bird 10,000 Genomes (B10K) Project - Family phase.</title>
        <authorList>
            <person name="Zhang G."/>
        </authorList>
    </citation>
    <scope>NUCLEOTIDE SEQUENCE [LARGE SCALE GENOMIC DNA]</scope>
    <source>
        <strain evidence="2">B10K-DU-002-47</strain>
        <tissue evidence="2">Muscle</tissue>
    </source>
</reference>